<comment type="caution">
    <text evidence="2">The sequence shown here is derived from an EMBL/GenBank/DDBJ whole genome shotgun (WGS) entry which is preliminary data.</text>
</comment>
<evidence type="ECO:0000256" key="1">
    <source>
        <dbReference type="SAM" id="MobiDB-lite"/>
    </source>
</evidence>
<evidence type="ECO:0000313" key="2">
    <source>
        <dbReference type="EMBL" id="PLO75609.1"/>
    </source>
</evidence>
<dbReference type="AlphaFoldDB" id="A0A2J5QBA3"/>
<gene>
    <name evidence="2" type="ORF">CWN49_00360</name>
</gene>
<feature type="region of interest" description="Disordered" evidence="1">
    <location>
        <begin position="1"/>
        <end position="21"/>
    </location>
</feature>
<reference evidence="2 3" key="1">
    <citation type="submission" date="2017-11" db="EMBL/GenBank/DDBJ databases">
        <authorList>
            <person name="Han C.G."/>
        </authorList>
    </citation>
    <scope>NUCLEOTIDE SEQUENCE [LARGE SCALE GENOMIC DNA]</scope>
    <source>
        <strain evidence="2 3">A10</strain>
    </source>
</reference>
<evidence type="ECO:0000313" key="3">
    <source>
        <dbReference type="Proteomes" id="UP000234667"/>
    </source>
</evidence>
<accession>A0A2J5QBA3</accession>
<sequence>MHTRNVNVKTAAQESSRKMGGELPPLRGLALRIQWGKARVMRVIDAVKAKNEALDVVFEAMLEGYGDFASGKHTPPHMFSDVPELVSAWHSGWAQAAGVEETSNCACCQSGSGEPCPYHD</sequence>
<dbReference type="Proteomes" id="UP000234667">
    <property type="component" value="Unassembled WGS sequence"/>
</dbReference>
<name>A0A2J5QBA3_9ENTR</name>
<organism evidence="2 3">
    <name type="scientific">Klebsiella michiganensis</name>
    <dbReference type="NCBI Taxonomy" id="1134687"/>
    <lineage>
        <taxon>Bacteria</taxon>
        <taxon>Pseudomonadati</taxon>
        <taxon>Pseudomonadota</taxon>
        <taxon>Gammaproteobacteria</taxon>
        <taxon>Enterobacterales</taxon>
        <taxon>Enterobacteriaceae</taxon>
        <taxon>Klebsiella/Raoultella group</taxon>
        <taxon>Klebsiella</taxon>
    </lineage>
</organism>
<reference evidence="2 3" key="2">
    <citation type="submission" date="2018-01" db="EMBL/GenBank/DDBJ databases">
        <title>Genomic study of Klebsiella pneumoniae.</title>
        <authorList>
            <person name="Yang Y."/>
            <person name="Bicalho R."/>
        </authorList>
    </citation>
    <scope>NUCLEOTIDE SEQUENCE [LARGE SCALE GENOMIC DNA]</scope>
    <source>
        <strain evidence="2 3">A10</strain>
    </source>
</reference>
<dbReference type="EMBL" id="PIDR01000002">
    <property type="protein sequence ID" value="PLO75609.1"/>
    <property type="molecule type" value="Genomic_DNA"/>
</dbReference>
<proteinExistence type="predicted"/>
<protein>
    <submittedName>
        <fullName evidence="2">Uncharacterized protein</fullName>
    </submittedName>
</protein>
<feature type="compositionally biased region" description="Polar residues" evidence="1">
    <location>
        <begin position="1"/>
        <end position="14"/>
    </location>
</feature>